<organism evidence="1 2">
    <name type="scientific">Odynerus spinipes</name>
    <dbReference type="NCBI Taxonomy" id="1348599"/>
    <lineage>
        <taxon>Eukaryota</taxon>
        <taxon>Metazoa</taxon>
        <taxon>Ecdysozoa</taxon>
        <taxon>Arthropoda</taxon>
        <taxon>Hexapoda</taxon>
        <taxon>Insecta</taxon>
        <taxon>Pterygota</taxon>
        <taxon>Neoptera</taxon>
        <taxon>Endopterygota</taxon>
        <taxon>Hymenoptera</taxon>
        <taxon>Apocrita</taxon>
        <taxon>Aculeata</taxon>
        <taxon>Vespoidea</taxon>
        <taxon>Vespidae</taxon>
        <taxon>Eumeninae</taxon>
        <taxon>Odynerus</taxon>
    </lineage>
</organism>
<evidence type="ECO:0000313" key="2">
    <source>
        <dbReference type="Proteomes" id="UP001258017"/>
    </source>
</evidence>
<reference evidence="1" key="2">
    <citation type="journal article" date="2023" name="Commun. Biol.">
        <title>Intrasexual cuticular hydrocarbon dimorphism in a wasp sheds light on hydrocarbon biosynthesis genes in Hymenoptera.</title>
        <authorList>
            <person name="Moris V.C."/>
            <person name="Podsiadlowski L."/>
            <person name="Martin S."/>
            <person name="Oeyen J.P."/>
            <person name="Donath A."/>
            <person name="Petersen M."/>
            <person name="Wilbrandt J."/>
            <person name="Misof B."/>
            <person name="Liedtke D."/>
            <person name="Thamm M."/>
            <person name="Scheiner R."/>
            <person name="Schmitt T."/>
            <person name="Niehuis O."/>
        </authorList>
    </citation>
    <scope>NUCLEOTIDE SEQUENCE</scope>
    <source>
        <strain evidence="1">GBR_01_08_01A</strain>
    </source>
</reference>
<dbReference type="Proteomes" id="UP001258017">
    <property type="component" value="Unassembled WGS sequence"/>
</dbReference>
<dbReference type="PANTHER" id="PTHR37159:SF1">
    <property type="entry name" value="GH11867P"/>
    <property type="match status" value="1"/>
</dbReference>
<evidence type="ECO:0008006" key="3">
    <source>
        <dbReference type="Google" id="ProtNLM"/>
    </source>
</evidence>
<accession>A0AAD9RB89</accession>
<sequence>MDKQEADFLLIEKTMEIRKNERDTKIGNGHVRIDEESNKRSMLKKIDRIIDDHKDRSKLSFEQVRKDIERTCGERFQRLPNFVQEALIFTHFPGDHGRPITEKPDWFDMEKFKKGQAFARDNFAGIFLAQLYGLFCLISHEDGLRTLIMTKKSHTPYLAFNRYVSTAERIRNWFSEDPWREGTKANRDIQAVRRMHLNVRRKLCELDHDEFDSISTIKNPHCPALQLIRKDFVVSSFSDTIDYSTVYSLLTANRPKSINQTDMSFTLFGFMGIIVLFPNEFGVYSESDEGLENFCHLWRSIAYLLGVEDDANFCRGSLEDVKRRSREYIDIVVKSDFQRIRPQWEHMSRCIINGFGYFFPVPSFEVTLLRVADLLSIEMPGLYASLSYWNRIRYIMNKFLFRYGLRFAFIRNIANKVVNKILDKTINLDKAERRKIEDKSSKSILHVSVGT</sequence>
<reference evidence="1" key="1">
    <citation type="submission" date="2021-08" db="EMBL/GenBank/DDBJ databases">
        <authorList>
            <person name="Misof B."/>
            <person name="Oliver O."/>
            <person name="Podsiadlowski L."/>
            <person name="Donath A."/>
            <person name="Peters R."/>
            <person name="Mayer C."/>
            <person name="Rust J."/>
            <person name="Gunkel S."/>
            <person name="Lesny P."/>
            <person name="Martin S."/>
            <person name="Oeyen J.P."/>
            <person name="Petersen M."/>
            <person name="Panagiotis P."/>
            <person name="Wilbrandt J."/>
            <person name="Tanja T."/>
        </authorList>
    </citation>
    <scope>NUCLEOTIDE SEQUENCE</scope>
    <source>
        <strain evidence="1">GBR_01_08_01A</strain>
        <tissue evidence="1">Thorax + abdomen</tissue>
    </source>
</reference>
<dbReference type="PANTHER" id="PTHR37159">
    <property type="entry name" value="GH11867P"/>
    <property type="match status" value="1"/>
</dbReference>
<name>A0AAD9RB89_9HYME</name>
<protein>
    <recommendedName>
        <fullName evidence="3">ER-bound oxygenase mpaB/mpaB'/Rubber oxygenase catalytic domain-containing protein</fullName>
    </recommendedName>
</protein>
<gene>
    <name evidence="1" type="ORF">KPH14_005223</name>
</gene>
<comment type="caution">
    <text evidence="1">The sequence shown here is derived from an EMBL/GenBank/DDBJ whole genome shotgun (WGS) entry which is preliminary data.</text>
</comment>
<proteinExistence type="predicted"/>
<dbReference type="EMBL" id="JAIFRP010004405">
    <property type="protein sequence ID" value="KAK2576547.1"/>
    <property type="molecule type" value="Genomic_DNA"/>
</dbReference>
<dbReference type="AlphaFoldDB" id="A0AAD9RB89"/>
<keyword evidence="2" id="KW-1185">Reference proteome</keyword>
<evidence type="ECO:0000313" key="1">
    <source>
        <dbReference type="EMBL" id="KAK2576547.1"/>
    </source>
</evidence>